<keyword evidence="1" id="KW-0812">Transmembrane</keyword>
<feature type="transmembrane region" description="Helical" evidence="1">
    <location>
        <begin position="177"/>
        <end position="195"/>
    </location>
</feature>
<evidence type="ECO:0000256" key="2">
    <source>
        <dbReference type="SAM" id="SignalP"/>
    </source>
</evidence>
<dbReference type="AlphaFoldDB" id="A0A1G7GA07"/>
<reference evidence="4" key="1">
    <citation type="submission" date="2016-10" db="EMBL/GenBank/DDBJ databases">
        <authorList>
            <person name="Varghese N."/>
            <person name="Submissions S."/>
        </authorList>
    </citation>
    <scope>NUCLEOTIDE SEQUENCE [LARGE SCALE GENOMIC DNA]</scope>
    <source>
        <strain evidence="4">DSM 24729</strain>
    </source>
</reference>
<keyword evidence="1" id="KW-1133">Transmembrane helix</keyword>
<dbReference type="EMBL" id="FNBD01000004">
    <property type="protein sequence ID" value="SDE84859.1"/>
    <property type="molecule type" value="Genomic_DNA"/>
</dbReference>
<feature type="chain" id="PRO_5010346790" evidence="2">
    <location>
        <begin position="20"/>
        <end position="213"/>
    </location>
</feature>
<gene>
    <name evidence="3" type="ORF">SAMN04487992_104228</name>
</gene>
<dbReference type="RefSeq" id="WP_074538090.1">
    <property type="nucleotide sequence ID" value="NZ_FNBD01000004.1"/>
</dbReference>
<keyword evidence="4" id="KW-1185">Reference proteome</keyword>
<evidence type="ECO:0000313" key="4">
    <source>
        <dbReference type="Proteomes" id="UP000182114"/>
    </source>
</evidence>
<dbReference type="Proteomes" id="UP000182114">
    <property type="component" value="Unassembled WGS sequence"/>
</dbReference>
<keyword evidence="1" id="KW-0472">Membrane</keyword>
<protein>
    <submittedName>
        <fullName evidence="3">Uncharacterized protein</fullName>
    </submittedName>
</protein>
<sequence length="213" mass="24169">MYKIVIALFFMSLSVQAHQADASTVLLVERDNGSWVLQMAGALTAFQHEIKTMHPEQEYKTPEEFKAMVIAHVKDNLSFLFNENIKYTITSAQVQLGHETKVVFEVNGIPDDLENMVVTNTIFKEIYKNQSTLLFFKNGLEKTKFVLNNENQHTLNLKVEGATLVAAPVAVKRDYSALYAVGGTVFLMGVVNYFWMSYKEKKPLQVVKNHNLS</sequence>
<evidence type="ECO:0000313" key="3">
    <source>
        <dbReference type="EMBL" id="SDE84859.1"/>
    </source>
</evidence>
<keyword evidence="2" id="KW-0732">Signal</keyword>
<organism evidence="3 4">
    <name type="scientific">Cellulophaga baltica</name>
    <dbReference type="NCBI Taxonomy" id="76594"/>
    <lineage>
        <taxon>Bacteria</taxon>
        <taxon>Pseudomonadati</taxon>
        <taxon>Bacteroidota</taxon>
        <taxon>Flavobacteriia</taxon>
        <taxon>Flavobacteriales</taxon>
        <taxon>Flavobacteriaceae</taxon>
        <taxon>Cellulophaga</taxon>
    </lineage>
</organism>
<evidence type="ECO:0000256" key="1">
    <source>
        <dbReference type="SAM" id="Phobius"/>
    </source>
</evidence>
<name>A0A1G7GA07_9FLAO</name>
<feature type="signal peptide" evidence="2">
    <location>
        <begin position="1"/>
        <end position="19"/>
    </location>
</feature>
<dbReference type="eggNOG" id="ENOG5032RZ3">
    <property type="taxonomic scope" value="Bacteria"/>
</dbReference>
<proteinExistence type="predicted"/>
<accession>A0A1G7GA07</accession>